<dbReference type="EMBL" id="CADEPI010000045">
    <property type="protein sequence ID" value="CAB3369371.1"/>
    <property type="molecule type" value="Genomic_DNA"/>
</dbReference>
<reference evidence="2 3" key="1">
    <citation type="submission" date="2020-04" db="EMBL/GenBank/DDBJ databases">
        <authorList>
            <person name="Alioto T."/>
            <person name="Alioto T."/>
            <person name="Gomez Garrido J."/>
        </authorList>
    </citation>
    <scope>NUCLEOTIDE SEQUENCE [LARGE SCALE GENOMIC DNA]</scope>
</reference>
<feature type="compositionally biased region" description="Basic residues" evidence="1">
    <location>
        <begin position="111"/>
        <end position="122"/>
    </location>
</feature>
<keyword evidence="3" id="KW-1185">Reference proteome</keyword>
<dbReference type="Proteomes" id="UP000494165">
    <property type="component" value="Unassembled WGS sequence"/>
</dbReference>
<proteinExistence type="predicted"/>
<dbReference type="OrthoDB" id="74813at2759"/>
<evidence type="ECO:0000313" key="2">
    <source>
        <dbReference type="EMBL" id="CAB3369371.1"/>
    </source>
</evidence>
<feature type="region of interest" description="Disordered" evidence="1">
    <location>
        <begin position="75"/>
        <end position="172"/>
    </location>
</feature>
<gene>
    <name evidence="2" type="ORF">CLODIP_2_CD12334</name>
</gene>
<name>A0A8S1CIX6_9INSE</name>
<evidence type="ECO:0000313" key="3">
    <source>
        <dbReference type="Proteomes" id="UP000494165"/>
    </source>
</evidence>
<sequence>MQTLHCLHFNFRLVSYDFNCLHSGRKSNVLEPADDHSEATSSMSVCSDDGLKATVQSSLAAQAAENFKNTVSQEGLEWMKEPLPKRKRSRRGRKKKAEETSSENGSAAPPKSHRFVPHKKFKQASPDPKHHVKFDLKAEEDLPSNELTPPSQIRPGKINPSTPVKENGNEEPPVVFKRDFRKETVRIENPYQTMSDQELFDLPPVTKVPNIGETIAFRVLFVNEDCVPELSGWLIGNVIDEVEAVINLKLIRGTNPKYQRRNDKFSIDDDGPEEIEDFMSLPFEELATPRLLPSD</sequence>
<feature type="compositionally biased region" description="Basic and acidic residues" evidence="1">
    <location>
        <begin position="127"/>
        <end position="140"/>
    </location>
</feature>
<evidence type="ECO:0000256" key="1">
    <source>
        <dbReference type="SAM" id="MobiDB-lite"/>
    </source>
</evidence>
<comment type="caution">
    <text evidence="2">The sequence shown here is derived from an EMBL/GenBank/DDBJ whole genome shotgun (WGS) entry which is preliminary data.</text>
</comment>
<dbReference type="AlphaFoldDB" id="A0A8S1CIX6"/>
<protein>
    <submittedName>
        <fullName evidence="2">Uncharacterized protein</fullName>
    </submittedName>
</protein>
<organism evidence="2 3">
    <name type="scientific">Cloeon dipterum</name>
    <dbReference type="NCBI Taxonomy" id="197152"/>
    <lineage>
        <taxon>Eukaryota</taxon>
        <taxon>Metazoa</taxon>
        <taxon>Ecdysozoa</taxon>
        <taxon>Arthropoda</taxon>
        <taxon>Hexapoda</taxon>
        <taxon>Insecta</taxon>
        <taxon>Pterygota</taxon>
        <taxon>Palaeoptera</taxon>
        <taxon>Ephemeroptera</taxon>
        <taxon>Pisciforma</taxon>
        <taxon>Baetidae</taxon>
        <taxon>Cloeon</taxon>
    </lineage>
</organism>
<accession>A0A8S1CIX6</accession>
<feature type="compositionally biased region" description="Basic residues" evidence="1">
    <location>
        <begin position="85"/>
        <end position="95"/>
    </location>
</feature>